<evidence type="ECO:0000259" key="1">
    <source>
        <dbReference type="Pfam" id="PF00583"/>
    </source>
</evidence>
<protein>
    <submittedName>
        <fullName evidence="2">Transcriptional regulator, MarR family / Acetyltransferase (GNAT)</fullName>
    </submittedName>
</protein>
<organism evidence="2 3">
    <name type="scientific">Caballeronia sordidicola</name>
    <name type="common">Burkholderia sordidicola</name>
    <dbReference type="NCBI Taxonomy" id="196367"/>
    <lineage>
        <taxon>Bacteria</taxon>
        <taxon>Pseudomonadati</taxon>
        <taxon>Pseudomonadota</taxon>
        <taxon>Betaproteobacteria</taxon>
        <taxon>Burkholderiales</taxon>
        <taxon>Burkholderiaceae</taxon>
        <taxon>Caballeronia</taxon>
    </lineage>
</organism>
<dbReference type="Proteomes" id="UP000194546">
    <property type="component" value="Unassembled WGS sequence"/>
</dbReference>
<evidence type="ECO:0000313" key="3">
    <source>
        <dbReference type="Proteomes" id="UP000194546"/>
    </source>
</evidence>
<proteinExistence type="predicted"/>
<keyword evidence="2" id="KW-0808">Transferase</keyword>
<reference evidence="2 3" key="1">
    <citation type="submission" date="2017-03" db="EMBL/GenBank/DDBJ databases">
        <title>Genome analysis of strain PAMC 26510.</title>
        <authorList>
            <person name="Oh H.-M."/>
            <person name="Yang J.-A."/>
        </authorList>
    </citation>
    <scope>NUCLEOTIDE SEQUENCE [LARGE SCALE GENOMIC DNA]</scope>
    <source>
        <strain evidence="2 3">PAMC 26510</strain>
    </source>
</reference>
<dbReference type="SUPFAM" id="SSF55729">
    <property type="entry name" value="Acyl-CoA N-acyltransferases (Nat)"/>
    <property type="match status" value="1"/>
</dbReference>
<name>A0A242N212_CABSO</name>
<dbReference type="Pfam" id="PF00583">
    <property type="entry name" value="Acetyltransf_1"/>
    <property type="match status" value="1"/>
</dbReference>
<feature type="domain" description="N-acetyltransferase" evidence="1">
    <location>
        <begin position="4"/>
        <end position="63"/>
    </location>
</feature>
<comment type="caution">
    <text evidence="2">The sequence shown here is derived from an EMBL/GenBank/DDBJ whole genome shotgun (WGS) entry which is preliminary data.</text>
</comment>
<dbReference type="EMBL" id="NBTY01000052">
    <property type="protein sequence ID" value="OTP77719.1"/>
    <property type="molecule type" value="Genomic_DNA"/>
</dbReference>
<accession>A0A242N212</accession>
<dbReference type="InterPro" id="IPR016181">
    <property type="entry name" value="Acyl_CoA_acyltransferase"/>
</dbReference>
<dbReference type="AlphaFoldDB" id="A0A242N212"/>
<dbReference type="CDD" id="cd04301">
    <property type="entry name" value="NAT_SF"/>
    <property type="match status" value="1"/>
</dbReference>
<dbReference type="Gene3D" id="3.40.630.30">
    <property type="match status" value="1"/>
</dbReference>
<dbReference type="GO" id="GO:0016747">
    <property type="term" value="F:acyltransferase activity, transferring groups other than amino-acyl groups"/>
    <property type="evidence" value="ECO:0007669"/>
    <property type="project" value="InterPro"/>
</dbReference>
<evidence type="ECO:0000313" key="2">
    <source>
        <dbReference type="EMBL" id="OTP77719.1"/>
    </source>
</evidence>
<dbReference type="InterPro" id="IPR000182">
    <property type="entry name" value="GNAT_dom"/>
</dbReference>
<sequence length="88" mass="10193">MPDQNEVLWLFVENGRCLASLAIDGDARTRVAHLRWFIVDDLLRGSGIGRQLIARAMAFVDTHFDDTYLWTFKALKQRGTYTSQRDFN</sequence>
<gene>
    <name evidence="2" type="ORF">PAMC26510_08600</name>
</gene>